<comment type="subcellular location">
    <subcellularLocation>
        <location evidence="1">Secreted</location>
    </subcellularLocation>
</comment>
<comment type="subunit">
    <text evidence="3">Homodimer.</text>
</comment>
<evidence type="ECO:0000256" key="6">
    <source>
        <dbReference type="ARBA" id="ARBA00023180"/>
    </source>
</evidence>
<dbReference type="InterPro" id="IPR029052">
    <property type="entry name" value="Metallo-depent_PP-like"/>
</dbReference>
<dbReference type="Proteomes" id="UP000265515">
    <property type="component" value="Unassembled WGS sequence"/>
</dbReference>
<dbReference type="EC" id="3.1.3.2" evidence="7"/>
<dbReference type="EMBL" id="BFEA01000367">
    <property type="protein sequence ID" value="GBG81195.1"/>
    <property type="molecule type" value="Genomic_DNA"/>
</dbReference>
<accession>A0A388LFV4</accession>
<keyword evidence="5 7" id="KW-0732">Signal</keyword>
<dbReference type="Pfam" id="PF14008">
    <property type="entry name" value="Metallophos_C"/>
    <property type="match status" value="1"/>
</dbReference>
<dbReference type="GO" id="GO:0046872">
    <property type="term" value="F:metal ion binding"/>
    <property type="evidence" value="ECO:0007669"/>
    <property type="project" value="InterPro"/>
</dbReference>
<evidence type="ECO:0000256" key="4">
    <source>
        <dbReference type="ARBA" id="ARBA00022525"/>
    </source>
</evidence>
<evidence type="ECO:0000256" key="5">
    <source>
        <dbReference type="ARBA" id="ARBA00022729"/>
    </source>
</evidence>
<organism evidence="12 13">
    <name type="scientific">Chara braunii</name>
    <name type="common">Braun's stonewort</name>
    <dbReference type="NCBI Taxonomy" id="69332"/>
    <lineage>
        <taxon>Eukaryota</taxon>
        <taxon>Viridiplantae</taxon>
        <taxon>Streptophyta</taxon>
        <taxon>Charophyceae</taxon>
        <taxon>Charales</taxon>
        <taxon>Characeae</taxon>
        <taxon>Chara</taxon>
    </lineage>
</organism>
<evidence type="ECO:0000256" key="3">
    <source>
        <dbReference type="ARBA" id="ARBA00011738"/>
    </source>
</evidence>
<dbReference type="GO" id="GO:0003993">
    <property type="term" value="F:acid phosphatase activity"/>
    <property type="evidence" value="ECO:0007669"/>
    <property type="project" value="UniProtKB-EC"/>
</dbReference>
<comment type="caution">
    <text evidence="12">The sequence shown here is derived from an EMBL/GenBank/DDBJ whole genome shotgun (WGS) entry which is preliminary data.</text>
</comment>
<dbReference type="SUPFAM" id="SSF49363">
    <property type="entry name" value="Purple acid phosphatase, N-terminal domain"/>
    <property type="match status" value="1"/>
</dbReference>
<feature type="domain" description="Calcineurin-like phosphoesterase" evidence="8">
    <location>
        <begin position="379"/>
        <end position="621"/>
    </location>
</feature>
<dbReference type="PANTHER" id="PTHR45778">
    <property type="entry name" value="PURPLE ACID PHOSPHATASE-RELATED"/>
    <property type="match status" value="1"/>
</dbReference>
<evidence type="ECO:0000259" key="9">
    <source>
        <dbReference type="Pfam" id="PF14008"/>
    </source>
</evidence>
<dbReference type="PANTHER" id="PTHR45778:SF3">
    <property type="entry name" value="PURPLE ACID PHOSPHATASE"/>
    <property type="match status" value="1"/>
</dbReference>
<dbReference type="Pfam" id="PF17808">
    <property type="entry name" value="fn3_PAP"/>
    <property type="match status" value="1"/>
</dbReference>
<comment type="catalytic activity">
    <reaction evidence="7">
        <text>a phosphate monoester + H2O = an alcohol + phosphate</text>
        <dbReference type="Rhea" id="RHEA:15017"/>
        <dbReference type="ChEBI" id="CHEBI:15377"/>
        <dbReference type="ChEBI" id="CHEBI:30879"/>
        <dbReference type="ChEBI" id="CHEBI:43474"/>
        <dbReference type="ChEBI" id="CHEBI:67140"/>
        <dbReference type="EC" id="3.1.3.2"/>
    </reaction>
</comment>
<dbReference type="OMA" id="MRCSWLL"/>
<evidence type="ECO:0000256" key="7">
    <source>
        <dbReference type="RuleBase" id="RU361203"/>
    </source>
</evidence>
<dbReference type="InterPro" id="IPR008963">
    <property type="entry name" value="Purple_acid_Pase-like_N"/>
</dbReference>
<gene>
    <name evidence="12" type="ORF">CBR_g31868</name>
</gene>
<dbReference type="InterPro" id="IPR041792">
    <property type="entry name" value="MPP_PAP"/>
</dbReference>
<keyword evidence="4" id="KW-0964">Secreted</keyword>
<feature type="signal peptide" evidence="7">
    <location>
        <begin position="1"/>
        <end position="20"/>
    </location>
</feature>
<dbReference type="Gene3D" id="2.60.40.380">
    <property type="entry name" value="Purple acid phosphatase-like, N-terminal"/>
    <property type="match status" value="1"/>
</dbReference>
<evidence type="ECO:0000259" key="8">
    <source>
        <dbReference type="Pfam" id="PF00149"/>
    </source>
</evidence>
<dbReference type="AlphaFoldDB" id="A0A388LFV4"/>
<feature type="domain" description="Purple acid phosphatase Fn3-like" evidence="11">
    <location>
        <begin position="113"/>
        <end position="214"/>
    </location>
</feature>
<dbReference type="CDD" id="cd00839">
    <property type="entry name" value="MPP_PAPs"/>
    <property type="match status" value="1"/>
</dbReference>
<protein>
    <recommendedName>
        <fullName evidence="7">Purple acid phosphatase</fullName>
        <ecNumber evidence="7">3.1.3.2</ecNumber>
    </recommendedName>
</protein>
<sequence length="712" mass="78829">MDSNKGSLLLALLVIVYASAVVCLSQDGEGGGNDQTGQQQEPLKKDVLGSTSLASLSSSARLGAPGRAMMNFSSRHYALLGTKALHDDPFVINRLEVIPVRNITTRLEHGVEISVSPSMLLRSGEWVTVSWKGVKEPSVYDWIAVYVPADADPSKVAPVKYKMACNHPDHVKYGSGSVQFRLLNMRDDYRFVLVRNWGTKPVVISRSNTVAFSNYDEPTQIHLALTGKQGEMRVTWTTRGRGRAPYVRWGMTAGDYTSSSPANTTTYTRTEMCGGPARSIGWVAPGYFHTAVMNGLTVGTNIFYSVGDDGYAHSNPKSFYVPPNVGPQSTVRMLAFGDLGQAEVDGSNDMAESMEPSLLTARRIIRDAYMDDDSRRQYGLLVLHAGDISYARGYTCQWDVFFDEIEPVASRVPYMVSVGNHERDWPGSGSLFQVEDSGGECGISYGRRLPMPLPSLPPPLSPLIVHPSSPVLRSRKLLSSSSSSSFSSFLTLFGMKETTDVLLEGEAEVESANNALKNAGADTPWYSVDYGPIHFVVMSTEHDFKAGSAQFSFLEQDLASVNRRRTPWVIFSGHRPMYVDSTDDRPVQGDNPVAEQMKRWLEELLMTYRVDLAMWGHHHTYERTCAVYRNKCVPPNSDGSFNAPVHLVVGMAGAGTCDNVRPVTPEWIEYLNTEQHGYVRLMVNATHLGYEFIGNSRGEILDRGFITRRFLW</sequence>
<evidence type="ECO:0000256" key="1">
    <source>
        <dbReference type="ARBA" id="ARBA00004613"/>
    </source>
</evidence>
<keyword evidence="7" id="KW-0378">Hydrolase</keyword>
<evidence type="ECO:0000256" key="2">
    <source>
        <dbReference type="ARBA" id="ARBA00008723"/>
    </source>
</evidence>
<evidence type="ECO:0000313" key="13">
    <source>
        <dbReference type="Proteomes" id="UP000265515"/>
    </source>
</evidence>
<dbReference type="InterPro" id="IPR025733">
    <property type="entry name" value="PAPs_C"/>
</dbReference>
<dbReference type="SUPFAM" id="SSF56300">
    <property type="entry name" value="Metallo-dependent phosphatases"/>
    <property type="match status" value="1"/>
</dbReference>
<dbReference type="Pfam" id="PF00149">
    <property type="entry name" value="Metallophos"/>
    <property type="match status" value="1"/>
</dbReference>
<dbReference type="Pfam" id="PF16656">
    <property type="entry name" value="Pur_ac_phosph_N"/>
    <property type="match status" value="1"/>
</dbReference>
<evidence type="ECO:0000313" key="12">
    <source>
        <dbReference type="EMBL" id="GBG81195.1"/>
    </source>
</evidence>
<keyword evidence="6" id="KW-0325">Glycoprotein</keyword>
<dbReference type="STRING" id="69332.A0A388LFV4"/>
<feature type="chain" id="PRO_5017101083" description="Purple acid phosphatase" evidence="7">
    <location>
        <begin position="21"/>
        <end position="712"/>
    </location>
</feature>
<evidence type="ECO:0000259" key="11">
    <source>
        <dbReference type="Pfam" id="PF17808"/>
    </source>
</evidence>
<evidence type="ECO:0000259" key="10">
    <source>
        <dbReference type="Pfam" id="PF16656"/>
    </source>
</evidence>
<keyword evidence="13" id="KW-1185">Reference proteome</keyword>
<dbReference type="InterPro" id="IPR015914">
    <property type="entry name" value="PAPs_N"/>
</dbReference>
<dbReference type="OrthoDB" id="45007at2759"/>
<proteinExistence type="inferred from homology"/>
<dbReference type="InterPro" id="IPR004843">
    <property type="entry name" value="Calcineurin-like_PHP"/>
</dbReference>
<dbReference type="GO" id="GO:0005576">
    <property type="term" value="C:extracellular region"/>
    <property type="evidence" value="ECO:0007669"/>
    <property type="project" value="UniProtKB-SubCell"/>
</dbReference>
<dbReference type="Gene3D" id="3.60.21.10">
    <property type="match status" value="2"/>
</dbReference>
<name>A0A388LFV4_CHABU</name>
<comment type="similarity">
    <text evidence="2 7">Belongs to the metallophosphoesterase superfamily. Purple acid phosphatase family.</text>
</comment>
<feature type="domain" description="Purple acid phosphatase N-terminal" evidence="10">
    <location>
        <begin position="218"/>
        <end position="319"/>
    </location>
</feature>
<feature type="domain" description="Purple acid phosphatase C-terminal" evidence="9">
    <location>
        <begin position="643"/>
        <end position="702"/>
    </location>
</feature>
<dbReference type="InterPro" id="IPR040974">
    <property type="entry name" value="Fn3_PAP"/>
</dbReference>
<dbReference type="Gramene" id="GBG81195">
    <property type="protein sequence ID" value="GBG81195"/>
    <property type="gene ID" value="CBR_g31868"/>
</dbReference>
<reference evidence="12 13" key="1">
    <citation type="journal article" date="2018" name="Cell">
        <title>The Chara Genome: Secondary Complexity and Implications for Plant Terrestrialization.</title>
        <authorList>
            <person name="Nishiyama T."/>
            <person name="Sakayama H."/>
            <person name="Vries J.D."/>
            <person name="Buschmann H."/>
            <person name="Saint-Marcoux D."/>
            <person name="Ullrich K.K."/>
            <person name="Haas F.B."/>
            <person name="Vanderstraeten L."/>
            <person name="Becker D."/>
            <person name="Lang D."/>
            <person name="Vosolsobe S."/>
            <person name="Rombauts S."/>
            <person name="Wilhelmsson P.K.I."/>
            <person name="Janitza P."/>
            <person name="Kern R."/>
            <person name="Heyl A."/>
            <person name="Rumpler F."/>
            <person name="Villalobos L.I.A.C."/>
            <person name="Clay J.M."/>
            <person name="Skokan R."/>
            <person name="Toyoda A."/>
            <person name="Suzuki Y."/>
            <person name="Kagoshima H."/>
            <person name="Schijlen E."/>
            <person name="Tajeshwar N."/>
            <person name="Catarino B."/>
            <person name="Hetherington A.J."/>
            <person name="Saltykova A."/>
            <person name="Bonnot C."/>
            <person name="Breuninger H."/>
            <person name="Symeonidi A."/>
            <person name="Radhakrishnan G.V."/>
            <person name="Van Nieuwerburgh F."/>
            <person name="Deforce D."/>
            <person name="Chang C."/>
            <person name="Karol K.G."/>
            <person name="Hedrich R."/>
            <person name="Ulvskov P."/>
            <person name="Glockner G."/>
            <person name="Delwiche C.F."/>
            <person name="Petrasek J."/>
            <person name="Van de Peer Y."/>
            <person name="Friml J."/>
            <person name="Beilby M."/>
            <person name="Dolan L."/>
            <person name="Kohara Y."/>
            <person name="Sugano S."/>
            <person name="Fujiyama A."/>
            <person name="Delaux P.-M."/>
            <person name="Quint M."/>
            <person name="TheiBen G."/>
            <person name="Hagemann M."/>
            <person name="Harholt J."/>
            <person name="Dunand C."/>
            <person name="Zachgo S."/>
            <person name="Langdale J."/>
            <person name="Maumus F."/>
            <person name="Straeten D.V.D."/>
            <person name="Gould S.B."/>
            <person name="Rensing S.A."/>
        </authorList>
    </citation>
    <scope>NUCLEOTIDE SEQUENCE [LARGE SCALE GENOMIC DNA]</scope>
    <source>
        <strain evidence="12 13">S276</strain>
    </source>
</reference>